<proteinExistence type="predicted"/>
<dbReference type="Pfam" id="PF02465">
    <property type="entry name" value="FliD_N"/>
    <property type="match status" value="1"/>
</dbReference>
<keyword evidence="2" id="KW-0969">Cilium</keyword>
<protein>
    <submittedName>
        <fullName evidence="2">Flagellar cap protein</fullName>
    </submittedName>
</protein>
<accession>A0A379AFB9</accession>
<evidence type="ECO:0000259" key="1">
    <source>
        <dbReference type="Pfam" id="PF02465"/>
    </source>
</evidence>
<feature type="domain" description="Flagellar hook-associated protein 2 N-terminal" evidence="1">
    <location>
        <begin position="11"/>
        <end position="57"/>
    </location>
</feature>
<keyword evidence="2" id="KW-0966">Cell projection</keyword>
<gene>
    <name evidence="2" type="primary">fliD_3</name>
    <name evidence="2" type="ORF">NCTC9381_02181</name>
</gene>
<dbReference type="EMBL" id="UGSO01000001">
    <property type="protein sequence ID" value="SUB16278.1"/>
    <property type="molecule type" value="Genomic_DNA"/>
</dbReference>
<evidence type="ECO:0000313" key="2">
    <source>
        <dbReference type="EMBL" id="SUB16278.1"/>
    </source>
</evidence>
<evidence type="ECO:0000313" key="3">
    <source>
        <dbReference type="Proteomes" id="UP000254640"/>
    </source>
</evidence>
<dbReference type="Proteomes" id="UP000254640">
    <property type="component" value="Unassembled WGS sequence"/>
</dbReference>
<reference evidence="2 3" key="1">
    <citation type="submission" date="2018-06" db="EMBL/GenBank/DDBJ databases">
        <authorList>
            <consortium name="Pathogen Informatics"/>
            <person name="Doyle S."/>
        </authorList>
    </citation>
    <scope>NUCLEOTIDE SEQUENCE [LARGE SCALE GENOMIC DNA]</scope>
    <source>
        <strain evidence="2 3">NCTC9381</strain>
    </source>
</reference>
<dbReference type="InterPro" id="IPR003481">
    <property type="entry name" value="FliD_N"/>
</dbReference>
<dbReference type="AlphaFoldDB" id="A0A379AFB9"/>
<keyword evidence="3" id="KW-1185">Reference proteome</keyword>
<dbReference type="GO" id="GO:0009424">
    <property type="term" value="C:bacterial-type flagellum hook"/>
    <property type="evidence" value="ECO:0007669"/>
    <property type="project" value="InterPro"/>
</dbReference>
<keyword evidence="2" id="KW-0282">Flagellum</keyword>
<sequence length="60" mass="6242">MASISNLGVGSGLPLSTMLDSLTTAEKASLKPISTQQTAYTAKLSAYATLKKFTDNFPGC</sequence>
<name>A0A379AFB9_ENTAG</name>
<organism evidence="2 3">
    <name type="scientific">Enterobacter agglomerans</name>
    <name type="common">Erwinia herbicola</name>
    <name type="synonym">Pantoea agglomerans</name>
    <dbReference type="NCBI Taxonomy" id="549"/>
    <lineage>
        <taxon>Bacteria</taxon>
        <taxon>Pseudomonadati</taxon>
        <taxon>Pseudomonadota</taxon>
        <taxon>Gammaproteobacteria</taxon>
        <taxon>Enterobacterales</taxon>
        <taxon>Erwiniaceae</taxon>
        <taxon>Pantoea</taxon>
        <taxon>Pantoea agglomerans group</taxon>
    </lineage>
</organism>